<dbReference type="AlphaFoldDB" id="A0A6P5KWM0"/>
<keyword evidence="7 13" id="KW-0694">RNA-binding</keyword>
<keyword evidence="4" id="KW-0963">Cytoplasm</keyword>
<dbReference type="Gene3D" id="2.30.30.100">
    <property type="match status" value="1"/>
</dbReference>
<dbReference type="InterPro" id="IPR010920">
    <property type="entry name" value="LSM_dom_sf"/>
</dbReference>
<evidence type="ECO:0000256" key="12">
    <source>
        <dbReference type="ARBA" id="ARBA00045276"/>
    </source>
</evidence>
<comment type="similarity">
    <text evidence="2 13">Belongs to the snRNP Sm proteins family.</text>
</comment>
<sequence>MVVVQPITLIFRYLQNRLQILLWLYEQVNTQIEGCIIGFNEYINLVLDDAEEIHSKTSSRKQLVQIMLKGDNISTKCL</sequence>
<comment type="function">
    <text evidence="12 13">Plays a role in pre-mRNA splicing as a core component of the spliceosomal U1, U2, U4 and U5 small nuclear ribonucleoproteins (snRNPs), the building blocks of the spliceosome. Component of both the pre-catalytic spliceosome B complex and activated spliceosome C complexes. As a component of the minor spliceosome, involved in the splicing of U12-type introns in pre-mRNAs. As part of the U7 snRNP it is involved in histone 3'-end processing.</text>
</comment>
<dbReference type="GO" id="GO:0005685">
    <property type="term" value="C:U1 snRNP"/>
    <property type="evidence" value="ECO:0007669"/>
    <property type="project" value="UniProtKB-UniRule"/>
</dbReference>
<evidence type="ECO:0000259" key="14">
    <source>
        <dbReference type="SMART" id="SM00651"/>
    </source>
</evidence>
<name>A0A6P5KWM0_PHACI</name>
<dbReference type="InterPro" id="IPR001163">
    <property type="entry name" value="Sm_dom_euk/arc"/>
</dbReference>
<dbReference type="GO" id="GO:0046540">
    <property type="term" value="C:U4/U6 x U5 tri-snRNP complex"/>
    <property type="evidence" value="ECO:0007669"/>
    <property type="project" value="UniProtKB-UniRule"/>
</dbReference>
<dbReference type="PANTHER" id="PTHR11193">
    <property type="entry name" value="SMALL NUCLEAR RIBONUCLEOPROTEIN E"/>
    <property type="match status" value="1"/>
</dbReference>
<dbReference type="RefSeq" id="XP_020847961.1">
    <property type="nucleotide sequence ID" value="XM_020992302.1"/>
</dbReference>
<dbReference type="SMART" id="SM00651">
    <property type="entry name" value="Sm"/>
    <property type="match status" value="1"/>
</dbReference>
<evidence type="ECO:0000313" key="16">
    <source>
        <dbReference type="RefSeq" id="XP_020847961.1"/>
    </source>
</evidence>
<comment type="subcellular location">
    <subcellularLocation>
        <location evidence="13">Cytoplasm</location>
        <location evidence="13">Cytosol</location>
    </subcellularLocation>
    <subcellularLocation>
        <location evidence="1 13">Nucleus</location>
    </subcellularLocation>
    <text evidence="13">SMN-mediated assembly into core snRNPs occurs in the cytosol before SMN-mediated transport to the nucleus to be included in spliceosomes.</text>
</comment>
<evidence type="ECO:0000256" key="13">
    <source>
        <dbReference type="RuleBase" id="RU365053"/>
    </source>
</evidence>
<dbReference type="InterPro" id="IPR027078">
    <property type="entry name" value="snRNP-E"/>
</dbReference>
<reference evidence="16" key="1">
    <citation type="submission" date="2025-08" db="UniProtKB">
        <authorList>
            <consortium name="RefSeq"/>
        </authorList>
    </citation>
    <scope>IDENTIFICATION</scope>
    <source>
        <tissue evidence="16">Spleen</tissue>
    </source>
</reference>
<keyword evidence="8 13" id="KW-0508">mRNA splicing</keyword>
<keyword evidence="10 13" id="KW-0687">Ribonucleoprotein</keyword>
<evidence type="ECO:0000256" key="1">
    <source>
        <dbReference type="ARBA" id="ARBA00004123"/>
    </source>
</evidence>
<evidence type="ECO:0000256" key="7">
    <source>
        <dbReference type="ARBA" id="ARBA00022884"/>
    </source>
</evidence>
<evidence type="ECO:0000256" key="5">
    <source>
        <dbReference type="ARBA" id="ARBA00022664"/>
    </source>
</evidence>
<keyword evidence="15" id="KW-1185">Reference proteome</keyword>
<organism evidence="15 16">
    <name type="scientific">Phascolarctos cinereus</name>
    <name type="common">Koala</name>
    <dbReference type="NCBI Taxonomy" id="38626"/>
    <lineage>
        <taxon>Eukaryota</taxon>
        <taxon>Metazoa</taxon>
        <taxon>Chordata</taxon>
        <taxon>Craniata</taxon>
        <taxon>Vertebrata</taxon>
        <taxon>Euteleostomi</taxon>
        <taxon>Mammalia</taxon>
        <taxon>Metatheria</taxon>
        <taxon>Diprotodontia</taxon>
        <taxon>Phascolarctidae</taxon>
        <taxon>Phascolarctos</taxon>
    </lineage>
</organism>
<dbReference type="FunFam" id="2.30.30.100:FF:000059">
    <property type="entry name" value="Small nuclear ribonucleoprotein E"/>
    <property type="match status" value="1"/>
</dbReference>
<dbReference type="Pfam" id="PF01423">
    <property type="entry name" value="LSM"/>
    <property type="match status" value="1"/>
</dbReference>
<evidence type="ECO:0000313" key="15">
    <source>
        <dbReference type="Proteomes" id="UP000515140"/>
    </source>
</evidence>
<evidence type="ECO:0000256" key="8">
    <source>
        <dbReference type="ARBA" id="ARBA00023187"/>
    </source>
</evidence>
<dbReference type="CDD" id="cd01718">
    <property type="entry name" value="Sm_E"/>
    <property type="match status" value="1"/>
</dbReference>
<dbReference type="SUPFAM" id="SSF50182">
    <property type="entry name" value="Sm-like ribonucleoproteins"/>
    <property type="match status" value="1"/>
</dbReference>
<evidence type="ECO:0000256" key="6">
    <source>
        <dbReference type="ARBA" id="ARBA00022728"/>
    </source>
</evidence>
<evidence type="ECO:0000256" key="10">
    <source>
        <dbReference type="ARBA" id="ARBA00023274"/>
    </source>
</evidence>
<feature type="domain" description="Sm" evidence="14">
    <location>
        <begin position="12"/>
        <end position="78"/>
    </location>
</feature>
<accession>A0A6P5KWM0</accession>
<evidence type="ECO:0000256" key="2">
    <source>
        <dbReference type="ARBA" id="ARBA00006850"/>
    </source>
</evidence>
<proteinExistence type="inferred from homology"/>
<dbReference type="GO" id="GO:0003723">
    <property type="term" value="F:RNA binding"/>
    <property type="evidence" value="ECO:0007669"/>
    <property type="project" value="UniProtKB-KW"/>
</dbReference>
<dbReference type="GO" id="GO:0005687">
    <property type="term" value="C:U4 snRNP"/>
    <property type="evidence" value="ECO:0007669"/>
    <property type="project" value="UniProtKB-UniRule"/>
</dbReference>
<dbReference type="GO" id="GO:0005829">
    <property type="term" value="C:cytosol"/>
    <property type="evidence" value="ECO:0007669"/>
    <property type="project" value="UniProtKB-SubCell"/>
</dbReference>
<evidence type="ECO:0000256" key="3">
    <source>
        <dbReference type="ARBA" id="ARBA00022037"/>
    </source>
</evidence>
<dbReference type="GO" id="GO:0005686">
    <property type="term" value="C:U2 snRNP"/>
    <property type="evidence" value="ECO:0007669"/>
    <property type="project" value="UniProtKB-UniRule"/>
</dbReference>
<evidence type="ECO:0000256" key="11">
    <source>
        <dbReference type="ARBA" id="ARBA00030143"/>
    </source>
</evidence>
<keyword evidence="5 13" id="KW-0507">mRNA processing</keyword>
<keyword evidence="9 13" id="KW-0539">Nucleus</keyword>
<dbReference type="GeneID" id="110212297"/>
<protein>
    <recommendedName>
        <fullName evidence="3 13">Small nuclear ribonucleoprotein E</fullName>
        <shortName evidence="13">snRNP-E</shortName>
    </recommendedName>
    <alternativeName>
        <fullName evidence="11 13">Sm protein E</fullName>
    </alternativeName>
</protein>
<dbReference type="KEGG" id="pcw:110212297"/>
<dbReference type="GO" id="GO:0000387">
    <property type="term" value="P:spliceosomal snRNP assembly"/>
    <property type="evidence" value="ECO:0007669"/>
    <property type="project" value="UniProtKB-UniRule"/>
</dbReference>
<dbReference type="Proteomes" id="UP000515140">
    <property type="component" value="Unplaced"/>
</dbReference>
<dbReference type="GO" id="GO:0005681">
    <property type="term" value="C:spliceosomal complex"/>
    <property type="evidence" value="ECO:0007669"/>
    <property type="project" value="UniProtKB-KW"/>
</dbReference>
<dbReference type="InParanoid" id="A0A6P5KWM0"/>
<dbReference type="GO" id="GO:0005682">
    <property type="term" value="C:U5 snRNP"/>
    <property type="evidence" value="ECO:0007669"/>
    <property type="project" value="UniProtKB-UniRule"/>
</dbReference>
<evidence type="ECO:0000256" key="4">
    <source>
        <dbReference type="ARBA" id="ARBA00022490"/>
    </source>
</evidence>
<gene>
    <name evidence="16" type="primary">LOC110212297</name>
</gene>
<evidence type="ECO:0000256" key="9">
    <source>
        <dbReference type="ARBA" id="ARBA00023242"/>
    </source>
</evidence>
<keyword evidence="6 13" id="KW-0747">Spliceosome</keyword>